<feature type="region of interest" description="Disordered" evidence="1">
    <location>
        <begin position="52"/>
        <end position="78"/>
    </location>
</feature>
<sequence>MASRRPQNYENAIRKKFGPNRCLMDLSSVENRINRLHYRWRVASARFRNLLPPESKENGISEKSPKIGEGTLLQSAKN</sequence>
<dbReference type="EMBL" id="OZ034817">
    <property type="protein sequence ID" value="CAL1385186.1"/>
    <property type="molecule type" value="Genomic_DNA"/>
</dbReference>
<accession>A0AAV2EGT7</accession>
<dbReference type="Proteomes" id="UP001497516">
    <property type="component" value="Chromosome 4"/>
</dbReference>
<proteinExistence type="predicted"/>
<evidence type="ECO:0000256" key="1">
    <source>
        <dbReference type="SAM" id="MobiDB-lite"/>
    </source>
</evidence>
<keyword evidence="3" id="KW-1185">Reference proteome</keyword>
<evidence type="ECO:0000313" key="2">
    <source>
        <dbReference type="EMBL" id="CAL1385186.1"/>
    </source>
</evidence>
<feature type="compositionally biased region" description="Basic and acidic residues" evidence="1">
    <location>
        <begin position="54"/>
        <end position="66"/>
    </location>
</feature>
<evidence type="ECO:0000313" key="3">
    <source>
        <dbReference type="Proteomes" id="UP001497516"/>
    </source>
</evidence>
<name>A0AAV2EGT7_9ROSI</name>
<protein>
    <submittedName>
        <fullName evidence="2">Uncharacterized protein</fullName>
    </submittedName>
</protein>
<organism evidence="2 3">
    <name type="scientific">Linum trigynum</name>
    <dbReference type="NCBI Taxonomy" id="586398"/>
    <lineage>
        <taxon>Eukaryota</taxon>
        <taxon>Viridiplantae</taxon>
        <taxon>Streptophyta</taxon>
        <taxon>Embryophyta</taxon>
        <taxon>Tracheophyta</taxon>
        <taxon>Spermatophyta</taxon>
        <taxon>Magnoliopsida</taxon>
        <taxon>eudicotyledons</taxon>
        <taxon>Gunneridae</taxon>
        <taxon>Pentapetalae</taxon>
        <taxon>rosids</taxon>
        <taxon>fabids</taxon>
        <taxon>Malpighiales</taxon>
        <taxon>Linaceae</taxon>
        <taxon>Linum</taxon>
    </lineage>
</organism>
<dbReference type="AlphaFoldDB" id="A0AAV2EGT7"/>
<gene>
    <name evidence="2" type="ORF">LTRI10_LOCUS26342</name>
</gene>
<reference evidence="2 3" key="1">
    <citation type="submission" date="2024-04" db="EMBL/GenBank/DDBJ databases">
        <authorList>
            <person name="Fracassetti M."/>
        </authorList>
    </citation>
    <scope>NUCLEOTIDE SEQUENCE [LARGE SCALE GENOMIC DNA]</scope>
</reference>